<dbReference type="RefSeq" id="WP_029085683.1">
    <property type="nucleotide sequence ID" value="NZ_CP088285.1"/>
</dbReference>
<dbReference type="EMBL" id="JAAOLE020000001">
    <property type="protein sequence ID" value="NVI47640.1"/>
    <property type="molecule type" value="Genomic_DNA"/>
</dbReference>
<reference evidence="4" key="1">
    <citation type="submission" date="2020-06" db="EMBL/GenBank/DDBJ databases">
        <title>Whole Genome Sequence of Bradyrhizobium sp. Strain 1S1.</title>
        <authorList>
            <person name="Bromfield E.S.P."/>
            <person name="Cloutier S."/>
        </authorList>
    </citation>
    <scope>NUCLEOTIDE SEQUENCE [LARGE SCALE GENOMIC DNA]</scope>
    <source>
        <strain evidence="4">1S1</strain>
    </source>
</reference>
<comment type="caution">
    <text evidence="4">The sequence shown here is derived from an EMBL/GenBank/DDBJ whole genome shotgun (WGS) entry which is preliminary data.</text>
</comment>
<dbReference type="Pfam" id="PF06890">
    <property type="entry name" value="Phage_Mu_Gp45"/>
    <property type="match status" value="1"/>
</dbReference>
<evidence type="ECO:0000313" key="4">
    <source>
        <dbReference type="EMBL" id="NVI47640.1"/>
    </source>
</evidence>
<accession>A0A974A3X2</accession>
<feature type="compositionally biased region" description="Basic and acidic residues" evidence="1">
    <location>
        <begin position="177"/>
        <end position="188"/>
    </location>
</feature>
<feature type="domain" description="Bacteriophage Mu Gp45 N-terminal" evidence="2">
    <location>
        <begin position="20"/>
        <end position="87"/>
    </location>
</feature>
<proteinExistence type="predicted"/>
<protein>
    <submittedName>
        <fullName evidence="4">Phage baseplate assembly protein</fullName>
    </submittedName>
</protein>
<evidence type="ECO:0000259" key="2">
    <source>
        <dbReference type="Pfam" id="PF06890"/>
    </source>
</evidence>
<sequence>MHRATPLNTSIRAYTAGGARSVVDKVDDTKLMQEMGGNFMANETRSEIEAAQNYGFTSVVFDAEKGQDGKITASAETFIGFMGGNRSFPASGPMDDRRHRLYKLDKGDTAMFRGRGDKQQFHMTQDGGFWSAPQNKTVRMALVDQDSEGNSSQSSGGAGVQALDGSAGGSQGGQQKRGQESLKKDNQKASRFVDVTAGATRLAGKEAHLMLDDGKIYVHVVGGEVYLGAKKGEATFGRVGTDAGLSVNVYAKVG</sequence>
<name>A0A974A3X2_9BRAD</name>
<gene>
    <name evidence="3" type="ORF">HAP48_012040</name>
    <name evidence="4" type="ORF">HAP48_032740</name>
</gene>
<dbReference type="InterPro" id="IPR053861">
    <property type="entry name" value="Phage_Mu_Gp45_N"/>
</dbReference>
<dbReference type="EMBL" id="JAAOLE020000001">
    <property type="protein sequence ID" value="NVI43663.1"/>
    <property type="molecule type" value="Genomic_DNA"/>
</dbReference>
<evidence type="ECO:0000256" key="1">
    <source>
        <dbReference type="SAM" id="MobiDB-lite"/>
    </source>
</evidence>
<dbReference type="AlphaFoldDB" id="A0A974A3X2"/>
<feature type="region of interest" description="Disordered" evidence="1">
    <location>
        <begin position="145"/>
        <end position="189"/>
    </location>
</feature>
<organism evidence="4">
    <name type="scientific">Bradyrhizobium septentrionale</name>
    <dbReference type="NCBI Taxonomy" id="1404411"/>
    <lineage>
        <taxon>Bacteria</taxon>
        <taxon>Pseudomonadati</taxon>
        <taxon>Pseudomonadota</taxon>
        <taxon>Alphaproteobacteria</taxon>
        <taxon>Hyphomicrobiales</taxon>
        <taxon>Nitrobacteraceae</taxon>
        <taxon>Bradyrhizobium</taxon>
    </lineage>
</organism>
<evidence type="ECO:0000313" key="3">
    <source>
        <dbReference type="EMBL" id="NVI43663.1"/>
    </source>
</evidence>